<dbReference type="Gene3D" id="3.30.450.20">
    <property type="entry name" value="PAS domain"/>
    <property type="match status" value="1"/>
</dbReference>
<dbReference type="CDD" id="cd00130">
    <property type="entry name" value="PAS"/>
    <property type="match status" value="1"/>
</dbReference>
<dbReference type="NCBIfam" id="TIGR00229">
    <property type="entry name" value="sensory_box"/>
    <property type="match status" value="1"/>
</dbReference>
<name>A0ABT8KI03_9BACT</name>
<dbReference type="RefSeq" id="WP_346749914.1">
    <property type="nucleotide sequence ID" value="NZ_JAUJEA010000001.1"/>
</dbReference>
<reference evidence="1" key="1">
    <citation type="submission" date="2023-06" db="EMBL/GenBank/DDBJ databases">
        <title>Genomic of Parafulvivirga corallium.</title>
        <authorList>
            <person name="Wang G."/>
        </authorList>
    </citation>
    <scope>NUCLEOTIDE SEQUENCE</scope>
    <source>
        <strain evidence="1">BMA10</strain>
    </source>
</reference>
<dbReference type="SUPFAM" id="SSF47384">
    <property type="entry name" value="Homodimeric domain of signal transducing histidine kinase"/>
    <property type="match status" value="1"/>
</dbReference>
<dbReference type="Gene3D" id="1.10.287.130">
    <property type="match status" value="1"/>
</dbReference>
<evidence type="ECO:0000313" key="2">
    <source>
        <dbReference type="Proteomes" id="UP001172082"/>
    </source>
</evidence>
<dbReference type="EMBL" id="JAUJEA010000001">
    <property type="protein sequence ID" value="MDN5199883.1"/>
    <property type="molecule type" value="Genomic_DNA"/>
</dbReference>
<sequence length="206" mass="23693">MSVLFSKKKLRDLDVLLRLIPDIVILMDRNGIYLDVIANTGGTLLPPKQLIGKSLFEIGIPKPLVDYFLDKIRMTLATNEIQYAEYEFPKQDGIHWHEARLIKCGKNEVVAIVRDITKIKLAEEKLRDRNKRLTEIARLNSHEIRRPTASILGLISLFDKKNMSTENLEILERLEVCTCELDKVIAKTAKKTHLSELECSKKKNKK</sequence>
<dbReference type="InterPro" id="IPR035965">
    <property type="entry name" value="PAS-like_dom_sf"/>
</dbReference>
<gene>
    <name evidence="1" type="ORF">QQ008_00880</name>
</gene>
<evidence type="ECO:0000313" key="1">
    <source>
        <dbReference type="EMBL" id="MDN5199883.1"/>
    </source>
</evidence>
<dbReference type="InterPro" id="IPR036097">
    <property type="entry name" value="HisK_dim/P_sf"/>
</dbReference>
<accession>A0ABT8KI03</accession>
<dbReference type="Proteomes" id="UP001172082">
    <property type="component" value="Unassembled WGS sequence"/>
</dbReference>
<keyword evidence="2" id="KW-1185">Reference proteome</keyword>
<proteinExistence type="predicted"/>
<organism evidence="1 2">
    <name type="scientific">Splendidivirga corallicola</name>
    <dbReference type="NCBI Taxonomy" id="3051826"/>
    <lineage>
        <taxon>Bacteria</taxon>
        <taxon>Pseudomonadati</taxon>
        <taxon>Bacteroidota</taxon>
        <taxon>Cytophagia</taxon>
        <taxon>Cytophagales</taxon>
        <taxon>Splendidivirgaceae</taxon>
        <taxon>Splendidivirga</taxon>
    </lineage>
</organism>
<protein>
    <submittedName>
        <fullName evidence="1">PAS domain S-box protein</fullName>
    </submittedName>
</protein>
<dbReference type="InterPro" id="IPR000014">
    <property type="entry name" value="PAS"/>
</dbReference>
<dbReference type="SUPFAM" id="SSF55785">
    <property type="entry name" value="PYP-like sensor domain (PAS domain)"/>
    <property type="match status" value="1"/>
</dbReference>
<comment type="caution">
    <text evidence="1">The sequence shown here is derived from an EMBL/GenBank/DDBJ whole genome shotgun (WGS) entry which is preliminary data.</text>
</comment>